<feature type="domain" description="N-acetyltransferase" evidence="1">
    <location>
        <begin position="1"/>
        <end position="141"/>
    </location>
</feature>
<evidence type="ECO:0000259" key="1">
    <source>
        <dbReference type="PROSITE" id="PS51186"/>
    </source>
</evidence>
<evidence type="ECO:0000313" key="3">
    <source>
        <dbReference type="Proteomes" id="UP000886883"/>
    </source>
</evidence>
<comment type="caution">
    <text evidence="2">The sequence shown here is derived from an EMBL/GenBank/DDBJ whole genome shotgun (WGS) entry which is preliminary data.</text>
</comment>
<dbReference type="Gene3D" id="3.40.630.30">
    <property type="match status" value="1"/>
</dbReference>
<dbReference type="SUPFAM" id="SSF55729">
    <property type="entry name" value="Acyl-CoA N-acyltransferases (Nat)"/>
    <property type="match status" value="1"/>
</dbReference>
<name>A0A9D2MR63_9FIRM</name>
<evidence type="ECO:0000313" key="2">
    <source>
        <dbReference type="EMBL" id="HJB90465.1"/>
    </source>
</evidence>
<reference evidence="2" key="2">
    <citation type="submission" date="2021-04" db="EMBL/GenBank/DDBJ databases">
        <authorList>
            <person name="Gilroy R."/>
        </authorList>
    </citation>
    <scope>NUCLEOTIDE SEQUENCE</scope>
    <source>
        <strain evidence="2">USAMLcec3-2134</strain>
    </source>
</reference>
<dbReference type="GO" id="GO:0016747">
    <property type="term" value="F:acyltransferase activity, transferring groups other than amino-acyl groups"/>
    <property type="evidence" value="ECO:0007669"/>
    <property type="project" value="InterPro"/>
</dbReference>
<organism evidence="2 3">
    <name type="scientific">Candidatus Eisenbergiella merdigallinarum</name>
    <dbReference type="NCBI Taxonomy" id="2838552"/>
    <lineage>
        <taxon>Bacteria</taxon>
        <taxon>Bacillati</taxon>
        <taxon>Bacillota</taxon>
        <taxon>Clostridia</taxon>
        <taxon>Lachnospirales</taxon>
        <taxon>Lachnospiraceae</taxon>
        <taxon>Eisenbergiella</taxon>
    </lineage>
</organism>
<dbReference type="Pfam" id="PF00583">
    <property type="entry name" value="Acetyltransf_1"/>
    <property type="match status" value="1"/>
</dbReference>
<dbReference type="InterPro" id="IPR000182">
    <property type="entry name" value="GNAT_dom"/>
</dbReference>
<reference evidence="2" key="1">
    <citation type="journal article" date="2021" name="PeerJ">
        <title>Extensive microbial diversity within the chicken gut microbiome revealed by metagenomics and culture.</title>
        <authorList>
            <person name="Gilroy R."/>
            <person name="Ravi A."/>
            <person name="Getino M."/>
            <person name="Pursley I."/>
            <person name="Horton D.L."/>
            <person name="Alikhan N.F."/>
            <person name="Baker D."/>
            <person name="Gharbi K."/>
            <person name="Hall N."/>
            <person name="Watson M."/>
            <person name="Adriaenssens E.M."/>
            <person name="Foster-Nyarko E."/>
            <person name="Jarju S."/>
            <person name="Secka A."/>
            <person name="Antonio M."/>
            <person name="Oren A."/>
            <person name="Chaudhuri R.R."/>
            <person name="La Ragione R."/>
            <person name="Hildebrand F."/>
            <person name="Pallen M.J."/>
        </authorList>
    </citation>
    <scope>NUCLEOTIDE SEQUENCE</scope>
    <source>
        <strain evidence="2">USAMLcec3-2134</strain>
    </source>
</reference>
<dbReference type="EMBL" id="DWXE01000010">
    <property type="protein sequence ID" value="HJB90465.1"/>
    <property type="molecule type" value="Genomic_DNA"/>
</dbReference>
<protein>
    <submittedName>
        <fullName evidence="2">GNAT family N-acetyltransferase</fullName>
    </submittedName>
</protein>
<sequence length="141" mass="16250">MEFRIEVPSKKEEREIDDELMIHNLKCVPPAQEEPFVKICRCAKAPDGSLAGGVLACSVLWNILYVEAVWVREDCRGRRLATRLLDEVEAEAKALGCRIAQLDTYDFQARELYEKRGYRVFGTLENAPEGHSHYYLFKELL</sequence>
<dbReference type="InterPro" id="IPR016181">
    <property type="entry name" value="Acyl_CoA_acyltransferase"/>
</dbReference>
<proteinExistence type="predicted"/>
<dbReference type="CDD" id="cd04301">
    <property type="entry name" value="NAT_SF"/>
    <property type="match status" value="1"/>
</dbReference>
<dbReference type="AlphaFoldDB" id="A0A9D2MR63"/>
<gene>
    <name evidence="2" type="ORF">H9763_03240</name>
</gene>
<dbReference type="Proteomes" id="UP000886883">
    <property type="component" value="Unassembled WGS sequence"/>
</dbReference>
<dbReference type="PROSITE" id="PS51186">
    <property type="entry name" value="GNAT"/>
    <property type="match status" value="1"/>
</dbReference>
<accession>A0A9D2MR63</accession>